<evidence type="ECO:0000313" key="2">
    <source>
        <dbReference type="EMBL" id="KAF7125764.1"/>
    </source>
</evidence>
<proteinExistence type="predicted"/>
<evidence type="ECO:0000313" key="3">
    <source>
        <dbReference type="Proteomes" id="UP000630445"/>
    </source>
</evidence>
<reference evidence="2" key="1">
    <citation type="submission" date="2020-06" db="EMBL/GenBank/DDBJ databases">
        <title>Draft genome sequences of strains closely related to Aspergillus parafelis and Aspergillus hiratsukae.</title>
        <authorList>
            <person name="Dos Santos R.A.C."/>
            <person name="Rivero-Menendez O."/>
            <person name="Steenwyk J.L."/>
            <person name="Mead M.E."/>
            <person name="Goldman G.H."/>
            <person name="Alastruey-Izquierdo A."/>
            <person name="Rokas A."/>
        </authorList>
    </citation>
    <scope>NUCLEOTIDE SEQUENCE</scope>
    <source>
        <strain evidence="2">CNM-CM5793</strain>
    </source>
</reference>
<evidence type="ECO:0008006" key="4">
    <source>
        <dbReference type="Google" id="ProtNLM"/>
    </source>
</evidence>
<evidence type="ECO:0000256" key="1">
    <source>
        <dbReference type="SAM" id="MobiDB-lite"/>
    </source>
</evidence>
<dbReference type="Proteomes" id="UP000630445">
    <property type="component" value="Unassembled WGS sequence"/>
</dbReference>
<dbReference type="OrthoDB" id="4358740at2759"/>
<name>A0A8H6PCC4_9EURO</name>
<protein>
    <recommendedName>
        <fullName evidence="4">Methyltransferase domain-containing protein</fullName>
    </recommendedName>
</protein>
<sequence>MPSLSDIRAEIFTNDEAKRIVIVLSAEIRDAEGYRALAYETVEEIFPDWERDCRIRFLAIEVWADRIFIDVDINHHDYDFGTAHRAKVLPVYLLRPARKMPGWTFVRWRREDESVAKKLAYLHNAHGYNAAVPLLENHNSRIVHDNPRAKSHNVMCVDNEQARRKAIPVYNSTKLARLQTTTLGTALPEAYIDIPLSTDEAAASAPHLFMDEGQDKLFRRCVKFEPIVYSPSHLTGTPPHSIMEEEAFQQLLWTDDNMEIMGYSIQSILPTPDRNPLEVSPTEVIEKAIGRDKLYRPIGESSTRSAIYWEGGDDHQRIFKNFMEEGLNMEGILRSCLRKGEDEVLHQPLRLVRFLRNSANLGPKKAHPHPNSVSIFRAFGGDVGYENGIWFLPEHITLTTPMVGFPNSQWHPVALNDFVPEALFPLLISRQTMEQDPEWYDSAIEVDSHNGGGGGDDDDDDDDESTASLDDASRETEDRYGRVYSAMYQRLHPWPIDKDEQNRQVARFELYKMLFNDRLFHVPVRSPQYVLDIRTGTGSWAIACADAYPSAKVYGIDMILMQPHWYDKHLPNASEAYVASRVPPNCQFFFENIIELAWKNDYPNQDLIHVGEIGGDPKLLQAVLDGAFACCAPGGVIELWDCTPHLQDSQGISGLHRYVNKLRESYRRDGRDLDLVYTYRNVLKRRGFVHVNHHVYSISLHRAHPDTIQEDIIENWSAGLEASALELMHRHLGMDKNEISQECAAARKSLLGGVNGHLLIHVVCGRKP</sequence>
<dbReference type="EMBL" id="JACBAD010001967">
    <property type="protein sequence ID" value="KAF7125764.1"/>
    <property type="molecule type" value="Genomic_DNA"/>
</dbReference>
<comment type="caution">
    <text evidence="2">The sequence shown here is derived from an EMBL/GenBank/DDBJ whole genome shotgun (WGS) entry which is preliminary data.</text>
</comment>
<dbReference type="Gene3D" id="3.40.50.150">
    <property type="entry name" value="Vaccinia Virus protein VP39"/>
    <property type="match status" value="1"/>
</dbReference>
<feature type="compositionally biased region" description="Acidic residues" evidence="1">
    <location>
        <begin position="455"/>
        <end position="465"/>
    </location>
</feature>
<feature type="region of interest" description="Disordered" evidence="1">
    <location>
        <begin position="444"/>
        <end position="475"/>
    </location>
</feature>
<organism evidence="2 3">
    <name type="scientific">Aspergillus hiratsukae</name>
    <dbReference type="NCBI Taxonomy" id="1194566"/>
    <lineage>
        <taxon>Eukaryota</taxon>
        <taxon>Fungi</taxon>
        <taxon>Dikarya</taxon>
        <taxon>Ascomycota</taxon>
        <taxon>Pezizomycotina</taxon>
        <taxon>Eurotiomycetes</taxon>
        <taxon>Eurotiomycetidae</taxon>
        <taxon>Eurotiales</taxon>
        <taxon>Aspergillaceae</taxon>
        <taxon>Aspergillus</taxon>
        <taxon>Aspergillus subgen. Fumigati</taxon>
    </lineage>
</organism>
<keyword evidence="3" id="KW-1185">Reference proteome</keyword>
<dbReference type="InterPro" id="IPR029063">
    <property type="entry name" value="SAM-dependent_MTases_sf"/>
</dbReference>
<dbReference type="AlphaFoldDB" id="A0A8H6PCC4"/>
<accession>A0A8H6PCC4</accession>
<gene>
    <name evidence="2" type="ORF">CNMCM5793_002057</name>
</gene>
<dbReference type="SUPFAM" id="SSF53335">
    <property type="entry name" value="S-adenosyl-L-methionine-dependent methyltransferases"/>
    <property type="match status" value="1"/>
</dbReference>